<evidence type="ECO:0000313" key="2">
    <source>
        <dbReference type="EMBL" id="KAK0516928.1"/>
    </source>
</evidence>
<dbReference type="Gene3D" id="1.10.510.10">
    <property type="entry name" value="Transferase(Phosphotransferase) domain 1"/>
    <property type="match status" value="1"/>
</dbReference>
<evidence type="ECO:0000256" key="1">
    <source>
        <dbReference type="SAM" id="MobiDB-lite"/>
    </source>
</evidence>
<dbReference type="SUPFAM" id="SSF56112">
    <property type="entry name" value="Protein kinase-like (PK-like)"/>
    <property type="match status" value="1"/>
</dbReference>
<keyword evidence="3" id="KW-1185">Reference proteome</keyword>
<feature type="compositionally biased region" description="Low complexity" evidence="1">
    <location>
        <begin position="260"/>
        <end position="287"/>
    </location>
</feature>
<comment type="caution">
    <text evidence="2">The sequence shown here is derived from an EMBL/GenBank/DDBJ whole genome shotgun (WGS) entry which is preliminary data.</text>
</comment>
<evidence type="ECO:0000313" key="3">
    <source>
        <dbReference type="Proteomes" id="UP001166286"/>
    </source>
</evidence>
<reference evidence="2" key="1">
    <citation type="submission" date="2023-03" db="EMBL/GenBank/DDBJ databases">
        <title>Complete genome of Cladonia borealis.</title>
        <authorList>
            <person name="Park H."/>
        </authorList>
    </citation>
    <scope>NUCLEOTIDE SEQUENCE</scope>
    <source>
        <strain evidence="2">ANT050790</strain>
    </source>
</reference>
<name>A0AA39V5A7_9LECA</name>
<dbReference type="EMBL" id="JAFEKC020000001">
    <property type="protein sequence ID" value="KAK0516928.1"/>
    <property type="molecule type" value="Genomic_DNA"/>
</dbReference>
<evidence type="ECO:0008006" key="4">
    <source>
        <dbReference type="Google" id="ProtNLM"/>
    </source>
</evidence>
<protein>
    <recommendedName>
        <fullName evidence="4">Protein kinase domain-containing protein</fullName>
    </recommendedName>
</protein>
<dbReference type="AlphaFoldDB" id="A0AA39V5A7"/>
<organism evidence="2 3">
    <name type="scientific">Cladonia borealis</name>
    <dbReference type="NCBI Taxonomy" id="184061"/>
    <lineage>
        <taxon>Eukaryota</taxon>
        <taxon>Fungi</taxon>
        <taxon>Dikarya</taxon>
        <taxon>Ascomycota</taxon>
        <taxon>Pezizomycotina</taxon>
        <taxon>Lecanoromycetes</taxon>
        <taxon>OSLEUM clade</taxon>
        <taxon>Lecanoromycetidae</taxon>
        <taxon>Lecanorales</taxon>
        <taxon>Lecanorineae</taxon>
        <taxon>Cladoniaceae</taxon>
        <taxon>Cladonia</taxon>
    </lineage>
</organism>
<sequence>MMDGLSVVTGVITLVTVVVEVVKKARTFYQASEEFEELLEQIEQFTNALAGIDDQERTYPSNIKIVDPPNFFCSSLNGLLVYEVKFKDSIPAVGLLYTIRVLHCMNGSPGFTKLIGIVTDNSRRYLKSYLIELPKACRNILQIAADPSVPWERRERWAAQLVQGISRLHAHSFLVGGLCTCNIPLIDDTASVQFWSFRERFLTGRKTGAYYPPECLYIRDMPPTIEEADSPKLTSKTDIFHLGLMLWLLAENKPRTHASPTRNPPTTTTNKDMGSPTSSHSRTTSPTLKALRTASACLR</sequence>
<accession>A0AA39V5A7</accession>
<feature type="region of interest" description="Disordered" evidence="1">
    <location>
        <begin position="255"/>
        <end position="288"/>
    </location>
</feature>
<gene>
    <name evidence="2" type="ORF">JMJ35_000083</name>
</gene>
<proteinExistence type="predicted"/>
<dbReference type="Proteomes" id="UP001166286">
    <property type="component" value="Unassembled WGS sequence"/>
</dbReference>
<dbReference type="InterPro" id="IPR011009">
    <property type="entry name" value="Kinase-like_dom_sf"/>
</dbReference>